<reference evidence="1" key="1">
    <citation type="submission" date="2022-05" db="EMBL/GenBank/DDBJ databases">
        <title>The Musa troglodytarum L. genome provides insights into the mechanism of non-climacteric behaviour and enrichment of carotenoids.</title>
        <authorList>
            <person name="Wang J."/>
        </authorList>
    </citation>
    <scope>NUCLEOTIDE SEQUENCE</scope>
    <source>
        <tissue evidence="1">Leaf</tissue>
    </source>
</reference>
<dbReference type="OrthoDB" id="10666489at2759"/>
<name>A0A9E7F8Q6_9LILI</name>
<protein>
    <submittedName>
        <fullName evidence="1">Uncharacterized protein</fullName>
    </submittedName>
</protein>
<dbReference type="AlphaFoldDB" id="A0A9E7F8Q6"/>
<evidence type="ECO:0000313" key="2">
    <source>
        <dbReference type="Proteomes" id="UP001055439"/>
    </source>
</evidence>
<dbReference type="Proteomes" id="UP001055439">
    <property type="component" value="Chromosome 3"/>
</dbReference>
<sequence length="209" mass="23138">MERSQIPAGRNHLSLTHGIVSQHYPYKHMEAQIKPRCSQQVFEFQFDVQQAVWSPYVIPSVSTNQSPRESNLTYEQVFETSWKSVSFRIPTQVTVPAPNRSGRPSQFRFPTHSALFYARSIVAPSESSSGSGGDGGQGFVVTAASDSLGAGRERFDPAADETDPALHQLNRRRTATISTSLPPVRPISWIPSIHGTLKEELDASDLKRS</sequence>
<accession>A0A9E7F8Q6</accession>
<keyword evidence="2" id="KW-1185">Reference proteome</keyword>
<evidence type="ECO:0000313" key="1">
    <source>
        <dbReference type="EMBL" id="URD91819.1"/>
    </source>
</evidence>
<organism evidence="1 2">
    <name type="scientific">Musa troglodytarum</name>
    <name type="common">fe'i banana</name>
    <dbReference type="NCBI Taxonomy" id="320322"/>
    <lineage>
        <taxon>Eukaryota</taxon>
        <taxon>Viridiplantae</taxon>
        <taxon>Streptophyta</taxon>
        <taxon>Embryophyta</taxon>
        <taxon>Tracheophyta</taxon>
        <taxon>Spermatophyta</taxon>
        <taxon>Magnoliopsida</taxon>
        <taxon>Liliopsida</taxon>
        <taxon>Zingiberales</taxon>
        <taxon>Musaceae</taxon>
        <taxon>Musa</taxon>
    </lineage>
</organism>
<dbReference type="EMBL" id="CP097505">
    <property type="protein sequence ID" value="URD91819.1"/>
    <property type="molecule type" value="Genomic_DNA"/>
</dbReference>
<proteinExistence type="predicted"/>
<gene>
    <name evidence="1" type="ORF">MUK42_01402</name>
</gene>